<sequence length="390" mass="45315">MYATSNKNLETFVKTEISDFGDDHGGLAFEQDPERHRHVAKKVSPAFSARSIAAKEPILHDHMDFFISQMEVLGENSEDVDMTDWTNWLTMDMSADLTYSRKMNQMRDSRQAIPLMSWFKYLILPFSTMSSVPEVRRTSRVEIQNRLNAKLGSDSRDYFEQFMPYDAAEATQLREMRNLGQLVMQLLFGQYEALSTWYYVTLYFLGRETKTQNTLAKEIRSTFRRYGDITAASVLSLKYLEACLLESLRLYPSSNTGFPRKSPGAVVDGVYLPQRVYCQTSFFATHRSDKYFRDLTSFRPQRWLLADHSLYDKWFSDDNLNAFFPFSLGPRGCPGKQMAWSQGRLFLAKLIWKFDIARAPSNQVDFDRDLLAYGFFVKPRLMMRLISARA</sequence>
<evidence type="ECO:0000256" key="6">
    <source>
        <dbReference type="ARBA" id="ARBA00023033"/>
    </source>
</evidence>
<dbReference type="PANTHER" id="PTHR24305">
    <property type="entry name" value="CYTOCHROME P450"/>
    <property type="match status" value="1"/>
</dbReference>
<dbReference type="SUPFAM" id="SSF48264">
    <property type="entry name" value="Cytochrome P450"/>
    <property type="match status" value="1"/>
</dbReference>
<evidence type="ECO:0000256" key="2">
    <source>
        <dbReference type="ARBA" id="ARBA00010617"/>
    </source>
</evidence>
<comment type="cofactor">
    <cofactor evidence="1">
        <name>heme</name>
        <dbReference type="ChEBI" id="CHEBI:30413"/>
    </cofactor>
</comment>
<dbReference type="InterPro" id="IPR017972">
    <property type="entry name" value="Cyt_P450_CS"/>
</dbReference>
<evidence type="ECO:0000256" key="1">
    <source>
        <dbReference type="ARBA" id="ARBA00001971"/>
    </source>
</evidence>
<dbReference type="InterPro" id="IPR050121">
    <property type="entry name" value="Cytochrome_P450_monoxygenase"/>
</dbReference>
<proteinExistence type="inferred from homology"/>
<organism evidence="8 9">
    <name type="scientific">Apiospora hydei</name>
    <dbReference type="NCBI Taxonomy" id="1337664"/>
    <lineage>
        <taxon>Eukaryota</taxon>
        <taxon>Fungi</taxon>
        <taxon>Dikarya</taxon>
        <taxon>Ascomycota</taxon>
        <taxon>Pezizomycotina</taxon>
        <taxon>Sordariomycetes</taxon>
        <taxon>Xylariomycetidae</taxon>
        <taxon>Amphisphaeriales</taxon>
        <taxon>Apiosporaceae</taxon>
        <taxon>Apiospora</taxon>
    </lineage>
</organism>
<dbReference type="InterPro" id="IPR002403">
    <property type="entry name" value="Cyt_P450_E_grp-IV"/>
</dbReference>
<protein>
    <recommendedName>
        <fullName evidence="10">Cytochrome P450</fullName>
    </recommendedName>
</protein>
<dbReference type="PRINTS" id="PR00465">
    <property type="entry name" value="EP450IV"/>
</dbReference>
<comment type="caution">
    <text evidence="8">The sequence shown here is derived from an EMBL/GenBank/DDBJ whole genome shotgun (WGS) entry which is preliminary data.</text>
</comment>
<keyword evidence="3 7" id="KW-0349">Heme</keyword>
<accession>A0ABR1VZA2</accession>
<comment type="similarity">
    <text evidence="2 7">Belongs to the cytochrome P450 family.</text>
</comment>
<dbReference type="PROSITE" id="PS00086">
    <property type="entry name" value="CYTOCHROME_P450"/>
    <property type="match status" value="1"/>
</dbReference>
<evidence type="ECO:0000313" key="9">
    <source>
        <dbReference type="Proteomes" id="UP001433268"/>
    </source>
</evidence>
<evidence type="ECO:0000256" key="5">
    <source>
        <dbReference type="ARBA" id="ARBA00023004"/>
    </source>
</evidence>
<dbReference type="PANTHER" id="PTHR24305:SF199">
    <property type="entry name" value="P450, PUTATIVE (EUROFUNG)-RELATED"/>
    <property type="match status" value="1"/>
</dbReference>
<dbReference type="Gene3D" id="1.10.630.10">
    <property type="entry name" value="Cytochrome P450"/>
    <property type="match status" value="1"/>
</dbReference>
<dbReference type="InterPro" id="IPR001128">
    <property type="entry name" value="Cyt_P450"/>
</dbReference>
<dbReference type="EMBL" id="JAQQWN010000007">
    <property type="protein sequence ID" value="KAK8075666.1"/>
    <property type="molecule type" value="Genomic_DNA"/>
</dbReference>
<dbReference type="RefSeq" id="XP_066666606.1">
    <property type="nucleotide sequence ID" value="XM_066814644.1"/>
</dbReference>
<evidence type="ECO:0008006" key="10">
    <source>
        <dbReference type="Google" id="ProtNLM"/>
    </source>
</evidence>
<keyword evidence="7" id="KW-0560">Oxidoreductase</keyword>
<evidence type="ECO:0000256" key="4">
    <source>
        <dbReference type="ARBA" id="ARBA00022723"/>
    </source>
</evidence>
<keyword evidence="9" id="KW-1185">Reference proteome</keyword>
<name>A0ABR1VZA2_9PEZI</name>
<keyword evidence="4 7" id="KW-0479">Metal-binding</keyword>
<evidence type="ECO:0000256" key="3">
    <source>
        <dbReference type="ARBA" id="ARBA00022617"/>
    </source>
</evidence>
<dbReference type="GeneID" id="92047704"/>
<reference evidence="8 9" key="1">
    <citation type="submission" date="2023-01" db="EMBL/GenBank/DDBJ databases">
        <title>Analysis of 21 Apiospora genomes using comparative genomics revels a genus with tremendous synthesis potential of carbohydrate active enzymes and secondary metabolites.</title>
        <authorList>
            <person name="Sorensen T."/>
        </authorList>
    </citation>
    <scope>NUCLEOTIDE SEQUENCE [LARGE SCALE GENOMIC DNA]</scope>
    <source>
        <strain evidence="8 9">CBS 114990</strain>
    </source>
</reference>
<dbReference type="Proteomes" id="UP001433268">
    <property type="component" value="Unassembled WGS sequence"/>
</dbReference>
<keyword evidence="6 7" id="KW-0503">Monooxygenase</keyword>
<dbReference type="Pfam" id="PF00067">
    <property type="entry name" value="p450"/>
    <property type="match status" value="1"/>
</dbReference>
<evidence type="ECO:0000313" key="8">
    <source>
        <dbReference type="EMBL" id="KAK8075666.1"/>
    </source>
</evidence>
<gene>
    <name evidence="8" type="ORF">PG997_010329</name>
</gene>
<keyword evidence="5 7" id="KW-0408">Iron</keyword>
<evidence type="ECO:0000256" key="7">
    <source>
        <dbReference type="RuleBase" id="RU000461"/>
    </source>
</evidence>
<dbReference type="InterPro" id="IPR036396">
    <property type="entry name" value="Cyt_P450_sf"/>
</dbReference>